<gene>
    <name evidence="1" type="ORF">HMPREF0495_00319</name>
</gene>
<accession>U2R3Z1</accession>
<sequence>MVIFFSWIFKRSSVAKVTATGRQYHQLVAVFGLRRLPQDIGGGH</sequence>
<organism evidence="1 2">
    <name type="scientific">Levilactobacillus brevis ATCC 14869 = DSM 20054</name>
    <dbReference type="NCBI Taxonomy" id="649758"/>
    <lineage>
        <taxon>Bacteria</taxon>
        <taxon>Bacillati</taxon>
        <taxon>Bacillota</taxon>
        <taxon>Bacilli</taxon>
        <taxon>Lactobacillales</taxon>
        <taxon>Lactobacillaceae</taxon>
        <taxon>Levilactobacillus</taxon>
    </lineage>
</organism>
<dbReference type="HOGENOM" id="CLU_3217737_0_0_9"/>
<protein>
    <submittedName>
        <fullName evidence="1">Uncharacterized protein</fullName>
    </submittedName>
</protein>
<name>U2R3Z1_LEVBR</name>
<dbReference type="Proteomes" id="UP000016644">
    <property type="component" value="Unassembled WGS sequence"/>
</dbReference>
<comment type="caution">
    <text evidence="1">The sequence shown here is derived from an EMBL/GenBank/DDBJ whole genome shotgun (WGS) entry which is preliminary data.</text>
</comment>
<proteinExistence type="predicted"/>
<evidence type="ECO:0000313" key="1">
    <source>
        <dbReference type="EMBL" id="ERK45397.1"/>
    </source>
</evidence>
<dbReference type="AlphaFoldDB" id="U2R3Z1"/>
<reference evidence="1 2" key="1">
    <citation type="submission" date="2013-06" db="EMBL/GenBank/DDBJ databases">
        <authorList>
            <person name="Weinstock G."/>
            <person name="Sodergren E."/>
            <person name="Lobos E.A."/>
            <person name="Fulton L."/>
            <person name="Fulton R."/>
            <person name="Courtney L."/>
            <person name="Fronick C."/>
            <person name="O'Laughlin M."/>
            <person name="Godfrey J."/>
            <person name="Wilson R.M."/>
            <person name="Miner T."/>
            <person name="Farmer C."/>
            <person name="Delehaunty K."/>
            <person name="Cordes M."/>
            <person name="Minx P."/>
            <person name="Tomlinson C."/>
            <person name="Chen J."/>
            <person name="Wollam A."/>
            <person name="Pepin K.H."/>
            <person name="Bhonagiri V."/>
            <person name="Zhang X."/>
            <person name="Warren W."/>
            <person name="Mitreva M."/>
            <person name="Mardis E.R."/>
            <person name="Wilson R.K."/>
        </authorList>
    </citation>
    <scope>NUCLEOTIDE SEQUENCE [LARGE SCALE GENOMIC DNA]</scope>
    <source>
        <strain evidence="1 2">ATCC 14869</strain>
    </source>
</reference>
<evidence type="ECO:0000313" key="2">
    <source>
        <dbReference type="Proteomes" id="UP000016644"/>
    </source>
</evidence>
<dbReference type="EMBL" id="AWVK01000012">
    <property type="protein sequence ID" value="ERK45397.1"/>
    <property type="molecule type" value="Genomic_DNA"/>
</dbReference>